<dbReference type="NCBIfam" id="TIGR02532">
    <property type="entry name" value="IV_pilin_GFxxxE"/>
    <property type="match status" value="1"/>
</dbReference>
<organism evidence="4">
    <name type="scientific">Cladocopium goreaui</name>
    <dbReference type="NCBI Taxonomy" id="2562237"/>
    <lineage>
        <taxon>Eukaryota</taxon>
        <taxon>Sar</taxon>
        <taxon>Alveolata</taxon>
        <taxon>Dinophyceae</taxon>
        <taxon>Suessiales</taxon>
        <taxon>Symbiodiniaceae</taxon>
        <taxon>Cladocopium</taxon>
    </lineage>
</organism>
<evidence type="ECO:0000259" key="3">
    <source>
        <dbReference type="Pfam" id="PF07596"/>
    </source>
</evidence>
<sequence length="455" mass="48535">MKSRPRKSGFTLVELLVVIAIIGILIALLLPAVQVAREAARRMNCQSNMKQIGIAMHNYLAATGTFPPGIIALSYDAEEGAAGNIDDAFNGDLFFNNGFACLLPYMEQQQITEVWDQNRAWYDQPNVGGQPNPIYTSVVPGFICPSNSDKDNPVTDSFFVSLLDSLGDLADADDIINTVGLEFSLGDYLLCKGVSDAWCLSNGLALSYDGLQPYLDAASGGGLNPVPWAQRERGMFDITGPARAAELIPLPGIEFVCKPATVKDGLSNTFAAGEGAQGRSWGICNTNAGDRYGGSSLMRIEDDTCQTSPTIAPAHLDDPSRPYPIYQAWWMTPSVLIAAENDPPALIGSPFGCTLERLNTRPVTHTVIGVNATGVIDIATAMLSCQPSMDWDGDGPGQSVDSNHATSNFRSDHPGGGNFLFGDGAVKFIQDGIDLPTYRALSTIQGGETNTSPLN</sequence>
<dbReference type="PROSITE" id="PS00409">
    <property type="entry name" value="PROKAR_NTER_METHYL"/>
    <property type="match status" value="1"/>
</dbReference>
<keyword evidence="6" id="KW-1185">Reference proteome</keyword>
<reference evidence="5 6" key="2">
    <citation type="submission" date="2024-05" db="EMBL/GenBank/DDBJ databases">
        <authorList>
            <person name="Chen Y."/>
            <person name="Shah S."/>
            <person name="Dougan E. K."/>
            <person name="Thang M."/>
            <person name="Chan C."/>
        </authorList>
    </citation>
    <scope>NUCLEOTIDE SEQUENCE [LARGE SCALE GENOMIC DNA]</scope>
</reference>
<comment type="caution">
    <text evidence="4">The sequence shown here is derived from an EMBL/GenBank/DDBJ whole genome shotgun (WGS) entry which is preliminary data.</text>
</comment>
<evidence type="ECO:0000313" key="5">
    <source>
        <dbReference type="EMBL" id="CAL4759197.1"/>
    </source>
</evidence>
<reference evidence="4" key="1">
    <citation type="submission" date="2022-10" db="EMBL/GenBank/DDBJ databases">
        <authorList>
            <person name="Chen Y."/>
            <person name="Dougan E. K."/>
            <person name="Chan C."/>
            <person name="Rhodes N."/>
            <person name="Thang M."/>
        </authorList>
    </citation>
    <scope>NUCLEOTIDE SEQUENCE</scope>
</reference>
<dbReference type="EMBL" id="CAMXCT030000001">
    <property type="protein sequence ID" value="CAL4759197.1"/>
    <property type="molecule type" value="Genomic_DNA"/>
</dbReference>
<evidence type="ECO:0000256" key="1">
    <source>
        <dbReference type="SAM" id="MobiDB-lite"/>
    </source>
</evidence>
<dbReference type="InterPro" id="IPR045584">
    <property type="entry name" value="Pilin-like"/>
</dbReference>
<keyword evidence="2" id="KW-0812">Transmembrane</keyword>
<feature type="domain" description="DUF1559" evidence="3">
    <location>
        <begin position="34"/>
        <end position="434"/>
    </location>
</feature>
<evidence type="ECO:0000313" key="4">
    <source>
        <dbReference type="EMBL" id="CAI3971885.1"/>
    </source>
</evidence>
<dbReference type="InterPro" id="IPR011453">
    <property type="entry name" value="DUF1559"/>
</dbReference>
<dbReference type="PANTHER" id="PTHR30093">
    <property type="entry name" value="GENERAL SECRETION PATHWAY PROTEIN G"/>
    <property type="match status" value="1"/>
</dbReference>
<evidence type="ECO:0000256" key="2">
    <source>
        <dbReference type="SAM" id="Phobius"/>
    </source>
</evidence>
<keyword evidence="2" id="KW-0472">Membrane</keyword>
<gene>
    <name evidence="4" type="ORF">C1SCF055_LOCUS475</name>
</gene>
<feature type="transmembrane region" description="Helical" evidence="2">
    <location>
        <begin position="12"/>
        <end position="33"/>
    </location>
</feature>
<dbReference type="EMBL" id="CAMXCT010000001">
    <property type="protein sequence ID" value="CAI3971885.1"/>
    <property type="molecule type" value="Genomic_DNA"/>
</dbReference>
<dbReference type="Proteomes" id="UP001152797">
    <property type="component" value="Unassembled WGS sequence"/>
</dbReference>
<proteinExistence type="predicted"/>
<dbReference type="SUPFAM" id="SSF54523">
    <property type="entry name" value="Pili subunits"/>
    <property type="match status" value="1"/>
</dbReference>
<protein>
    <submittedName>
        <fullName evidence="5">Type II secretion system core protein G (T2SS core protein G) (General secretion pathway protein G) (PilD-dependent protein PddA)</fullName>
    </submittedName>
</protein>
<dbReference type="EMBL" id="CAMXCT020000001">
    <property type="protein sequence ID" value="CAL1125260.1"/>
    <property type="molecule type" value="Genomic_DNA"/>
</dbReference>
<dbReference type="PANTHER" id="PTHR30093:SF2">
    <property type="entry name" value="TYPE II SECRETION SYSTEM PROTEIN H"/>
    <property type="match status" value="1"/>
</dbReference>
<evidence type="ECO:0000313" key="6">
    <source>
        <dbReference type="Proteomes" id="UP001152797"/>
    </source>
</evidence>
<dbReference type="Gene3D" id="3.30.700.10">
    <property type="entry name" value="Glycoprotein, Type 4 Pilin"/>
    <property type="match status" value="1"/>
</dbReference>
<feature type="compositionally biased region" description="Polar residues" evidence="1">
    <location>
        <begin position="399"/>
        <end position="409"/>
    </location>
</feature>
<dbReference type="OrthoDB" id="410349at2759"/>
<keyword evidence="2" id="KW-1133">Transmembrane helix</keyword>
<dbReference type="Pfam" id="PF07963">
    <property type="entry name" value="N_methyl"/>
    <property type="match status" value="1"/>
</dbReference>
<dbReference type="NCBIfam" id="TIGR04294">
    <property type="entry name" value="pre_pil_HX9DG"/>
    <property type="match status" value="1"/>
</dbReference>
<accession>A0A9P1FEM7</accession>
<dbReference type="InterPro" id="IPR027558">
    <property type="entry name" value="Pre_pil_HX9DG_C"/>
</dbReference>
<feature type="region of interest" description="Disordered" evidence="1">
    <location>
        <begin position="392"/>
        <end position="411"/>
    </location>
</feature>
<dbReference type="AlphaFoldDB" id="A0A9P1FEM7"/>
<dbReference type="Pfam" id="PF07596">
    <property type="entry name" value="SBP_bac_10"/>
    <property type="match status" value="1"/>
</dbReference>
<dbReference type="InterPro" id="IPR012902">
    <property type="entry name" value="N_methyl_site"/>
</dbReference>
<name>A0A9P1FEM7_9DINO</name>